<gene>
    <name evidence="1" type="ORF">RM573_12530</name>
</gene>
<name>A0ABU3A609_9GAMM</name>
<reference evidence="1 2" key="1">
    <citation type="submission" date="2023-09" db="EMBL/GenBank/DDBJ databases">
        <authorList>
            <person name="Rey-Velasco X."/>
        </authorList>
    </citation>
    <scope>NUCLEOTIDE SEQUENCE [LARGE SCALE GENOMIC DNA]</scope>
    <source>
        <strain evidence="1 2">W431</strain>
    </source>
</reference>
<dbReference type="RefSeq" id="WP_311582493.1">
    <property type="nucleotide sequence ID" value="NZ_JAVRIF010000006.1"/>
</dbReference>
<evidence type="ECO:0000313" key="1">
    <source>
        <dbReference type="EMBL" id="MDT0604426.1"/>
    </source>
</evidence>
<proteinExistence type="predicted"/>
<dbReference type="EMBL" id="JAVRIF010000006">
    <property type="protein sequence ID" value="MDT0604426.1"/>
    <property type="molecule type" value="Genomic_DNA"/>
</dbReference>
<dbReference type="Pfam" id="PF20137">
    <property type="entry name" value="BubE"/>
    <property type="match status" value="1"/>
</dbReference>
<organism evidence="1 2">
    <name type="scientific">Thalassotalea castellviae</name>
    <dbReference type="NCBI Taxonomy" id="3075612"/>
    <lineage>
        <taxon>Bacteria</taxon>
        <taxon>Pseudomonadati</taxon>
        <taxon>Pseudomonadota</taxon>
        <taxon>Gammaproteobacteria</taxon>
        <taxon>Alteromonadales</taxon>
        <taxon>Colwelliaceae</taxon>
        <taxon>Thalassotalea</taxon>
    </lineage>
</organism>
<sequence length="112" mass="12601">MMLNWFAKLAQKLRGFFGATYILQYVEDEPIKLTNNTIYVVGDQDFPAIATFNCPCGCMQAIQLNLIPTKNKPSWSIDNLGGMPTIAPSVWRKVGCRSHFFIRAGKVVWAKS</sequence>
<protein>
    <submittedName>
        <fullName evidence="1">DUF6527 family protein</fullName>
    </submittedName>
</protein>
<dbReference type="InterPro" id="IPR045384">
    <property type="entry name" value="DUF6527"/>
</dbReference>
<accession>A0ABU3A609</accession>
<evidence type="ECO:0000313" key="2">
    <source>
        <dbReference type="Proteomes" id="UP001266357"/>
    </source>
</evidence>
<keyword evidence="2" id="KW-1185">Reference proteome</keyword>
<dbReference type="Proteomes" id="UP001266357">
    <property type="component" value="Unassembled WGS sequence"/>
</dbReference>
<comment type="caution">
    <text evidence="1">The sequence shown here is derived from an EMBL/GenBank/DDBJ whole genome shotgun (WGS) entry which is preliminary data.</text>
</comment>